<accession>A0ACC1J705</accession>
<keyword evidence="2" id="KW-1185">Reference proteome</keyword>
<evidence type="ECO:0000313" key="1">
    <source>
        <dbReference type="EMBL" id="KAJ1940228.1"/>
    </source>
</evidence>
<organism evidence="1 2">
    <name type="scientific">Linderina macrospora</name>
    <dbReference type="NCBI Taxonomy" id="4868"/>
    <lineage>
        <taxon>Eukaryota</taxon>
        <taxon>Fungi</taxon>
        <taxon>Fungi incertae sedis</taxon>
        <taxon>Zoopagomycota</taxon>
        <taxon>Kickxellomycotina</taxon>
        <taxon>Kickxellomycetes</taxon>
        <taxon>Kickxellales</taxon>
        <taxon>Kickxellaceae</taxon>
        <taxon>Linderina</taxon>
    </lineage>
</organism>
<comment type="caution">
    <text evidence="1">The sequence shown here is derived from an EMBL/GenBank/DDBJ whole genome shotgun (WGS) entry which is preliminary data.</text>
</comment>
<proteinExistence type="predicted"/>
<dbReference type="Proteomes" id="UP001150603">
    <property type="component" value="Unassembled WGS sequence"/>
</dbReference>
<reference evidence="1" key="1">
    <citation type="submission" date="2022-07" db="EMBL/GenBank/DDBJ databases">
        <title>Phylogenomic reconstructions and comparative analyses of Kickxellomycotina fungi.</title>
        <authorList>
            <person name="Reynolds N.K."/>
            <person name="Stajich J.E."/>
            <person name="Barry K."/>
            <person name="Grigoriev I.V."/>
            <person name="Crous P."/>
            <person name="Smith M.E."/>
        </authorList>
    </citation>
    <scope>NUCLEOTIDE SEQUENCE</scope>
    <source>
        <strain evidence="1">NRRL 5244</strain>
    </source>
</reference>
<dbReference type="EMBL" id="JANBPW010002605">
    <property type="protein sequence ID" value="KAJ1940228.1"/>
    <property type="molecule type" value="Genomic_DNA"/>
</dbReference>
<gene>
    <name evidence="1" type="ORF">FBU59_003875</name>
</gene>
<sequence length="242" mass="27609">MAYSRPLGQTFNQLNLNMYRLPDGQRGALRHTSLALAREASREDSRSSDTGSSTHLNPFKGIKRLYNGFRKHKSTARSHSPASSDDGRLRKFYSLPLYASDNSTTQTDKSNLTEKRRTSDEGVVEGSSKGASAYPSPPLSPTKPRKRVHFNTSVPEVSHTYSAEEYDRRVVDPWELMTRESRAEMRNEMVNYTRNEMQLNDVYNTNDSTYCTLCWRKHCHCRALSKDIWKRAKSTSMVRAGA</sequence>
<evidence type="ECO:0000313" key="2">
    <source>
        <dbReference type="Proteomes" id="UP001150603"/>
    </source>
</evidence>
<protein>
    <submittedName>
        <fullName evidence="1">Uncharacterized protein</fullName>
    </submittedName>
</protein>
<name>A0ACC1J705_9FUNG</name>